<dbReference type="EMBL" id="VTER01000015">
    <property type="protein sequence ID" value="TYS42926.1"/>
    <property type="molecule type" value="Genomic_DNA"/>
</dbReference>
<protein>
    <submittedName>
        <fullName evidence="2">ECF transporter S component</fullName>
    </submittedName>
</protein>
<feature type="transmembrane region" description="Helical" evidence="1">
    <location>
        <begin position="64"/>
        <end position="87"/>
    </location>
</feature>
<dbReference type="GO" id="GO:0022857">
    <property type="term" value="F:transmembrane transporter activity"/>
    <property type="evidence" value="ECO:0007669"/>
    <property type="project" value="InterPro"/>
</dbReference>
<keyword evidence="1" id="KW-0812">Transmembrane</keyword>
<comment type="caution">
    <text evidence="2">The sequence shown here is derived from an EMBL/GenBank/DDBJ whole genome shotgun (WGS) entry which is preliminary data.</text>
</comment>
<feature type="transmembrane region" description="Helical" evidence="1">
    <location>
        <begin position="99"/>
        <end position="117"/>
    </location>
</feature>
<keyword evidence="1" id="KW-1133">Transmembrane helix</keyword>
<dbReference type="AlphaFoldDB" id="A0A5D4QYF6"/>
<proteinExistence type="predicted"/>
<dbReference type="InterPro" id="IPR024529">
    <property type="entry name" value="ECF_trnsprt_substrate-spec"/>
</dbReference>
<feature type="transmembrane region" description="Helical" evidence="1">
    <location>
        <begin position="123"/>
        <end position="146"/>
    </location>
</feature>
<dbReference type="RefSeq" id="WP_129614040.1">
    <property type="nucleotide sequence ID" value="NZ_JAWVOZ010000012.1"/>
</dbReference>
<dbReference type="Proteomes" id="UP000322139">
    <property type="component" value="Unassembled WGS sequence"/>
</dbReference>
<name>A0A5D4QYF6_9BACI</name>
<gene>
    <name evidence="2" type="ORF">FZD51_22685</name>
</gene>
<evidence type="ECO:0000313" key="2">
    <source>
        <dbReference type="EMBL" id="TYS42926.1"/>
    </source>
</evidence>
<keyword evidence="1" id="KW-0472">Membrane</keyword>
<dbReference type="Gene3D" id="1.10.1760.20">
    <property type="match status" value="1"/>
</dbReference>
<accession>A0A5D4QYF6</accession>
<sequence>MKNKKMMLAALFIAFSAIGAAVKIPAVIGSVALDSFPALAAAALLGGGAGSIVAGLGHLLSALVGGMPLGPLHFLVAAEMAVLVWVYGKLWGSGRRKMAFAIFAAGNTFAAPLPFLFLMGTGFYIAIVPSLLIGSLLNGLLAFWAVPRISRVLGERQREGNVPE</sequence>
<reference evidence="2 3" key="1">
    <citation type="submission" date="2019-08" db="EMBL/GenBank/DDBJ databases">
        <title>Bacillus genomes from the desert of Cuatro Cienegas, Coahuila.</title>
        <authorList>
            <person name="Olmedo-Alvarez G."/>
        </authorList>
    </citation>
    <scope>NUCLEOTIDE SEQUENCE [LARGE SCALE GENOMIC DNA]</scope>
    <source>
        <strain evidence="2 3">CH446_14T</strain>
    </source>
</reference>
<dbReference type="Pfam" id="PF12822">
    <property type="entry name" value="ECF_trnsprt"/>
    <property type="match status" value="1"/>
</dbReference>
<evidence type="ECO:0000313" key="3">
    <source>
        <dbReference type="Proteomes" id="UP000322139"/>
    </source>
</evidence>
<evidence type="ECO:0000256" key="1">
    <source>
        <dbReference type="SAM" id="Phobius"/>
    </source>
</evidence>
<organism evidence="2 3">
    <name type="scientific">Bacillus infantis</name>
    <dbReference type="NCBI Taxonomy" id="324767"/>
    <lineage>
        <taxon>Bacteria</taxon>
        <taxon>Bacillati</taxon>
        <taxon>Bacillota</taxon>
        <taxon>Bacilli</taxon>
        <taxon>Bacillales</taxon>
        <taxon>Bacillaceae</taxon>
        <taxon>Bacillus</taxon>
    </lineage>
</organism>